<dbReference type="RefSeq" id="WP_140948780.1">
    <property type="nucleotide sequence ID" value="NZ_CAJZAF010000011.1"/>
</dbReference>
<dbReference type="SFLD" id="SFLDS00019">
    <property type="entry name" value="Glutathione_Transferase_(cytos"/>
    <property type="match status" value="1"/>
</dbReference>
<evidence type="ECO:0000259" key="2">
    <source>
        <dbReference type="PROSITE" id="PS50404"/>
    </source>
</evidence>
<keyword evidence="4" id="KW-0560">Oxidoreductase</keyword>
<dbReference type="PANTHER" id="PTHR44051">
    <property type="entry name" value="GLUTATHIONE S-TRANSFERASE-RELATED"/>
    <property type="match status" value="1"/>
</dbReference>
<dbReference type="CDD" id="cd03048">
    <property type="entry name" value="GST_N_Ure2p_like"/>
    <property type="match status" value="1"/>
</dbReference>
<organism evidence="4 5">
    <name type="scientific">Cupriavidus pinatubonensis</name>
    <dbReference type="NCBI Taxonomy" id="248026"/>
    <lineage>
        <taxon>Bacteria</taxon>
        <taxon>Pseudomonadati</taxon>
        <taxon>Pseudomonadota</taxon>
        <taxon>Betaproteobacteria</taxon>
        <taxon>Burkholderiales</taxon>
        <taxon>Burkholderiaceae</taxon>
        <taxon>Cupriavidus</taxon>
    </lineage>
</organism>
<dbReference type="PROSITE" id="PS50404">
    <property type="entry name" value="GST_NTER"/>
    <property type="match status" value="1"/>
</dbReference>
<dbReference type="Pfam" id="PF00043">
    <property type="entry name" value="GST_C"/>
    <property type="match status" value="1"/>
</dbReference>
<feature type="domain" description="GST C-terminal" evidence="3">
    <location>
        <begin position="108"/>
        <end position="234"/>
    </location>
</feature>
<proteinExistence type="inferred from homology"/>
<dbReference type="EC" id="1.8.4.-" evidence="4"/>
<gene>
    <name evidence="4" type="primary">yfcG_2</name>
    <name evidence="4" type="ORF">LMG23994_02407</name>
</gene>
<reference evidence="4 5" key="1">
    <citation type="submission" date="2021-08" db="EMBL/GenBank/DDBJ databases">
        <authorList>
            <person name="Peeters C."/>
        </authorList>
    </citation>
    <scope>NUCLEOTIDE SEQUENCE [LARGE SCALE GENOMIC DNA]</scope>
    <source>
        <strain evidence="4 5">LMG 23994</strain>
    </source>
</reference>
<comment type="caution">
    <text evidence="4">The sequence shown here is derived from an EMBL/GenBank/DDBJ whole genome shotgun (WGS) entry which is preliminary data.</text>
</comment>
<dbReference type="SUPFAM" id="SSF47616">
    <property type="entry name" value="GST C-terminal domain-like"/>
    <property type="match status" value="1"/>
</dbReference>
<dbReference type="Proteomes" id="UP000701702">
    <property type="component" value="Unassembled WGS sequence"/>
</dbReference>
<dbReference type="PANTHER" id="PTHR44051:SF19">
    <property type="entry name" value="DISULFIDE-BOND OXIDOREDUCTASE YFCG"/>
    <property type="match status" value="1"/>
</dbReference>
<sequence length="234" mass="26261">MSDLSAYPIASKWPAQHPDRIQLYSLPTPNGVKVSTMLEETGLPYEPHLVRFDHNDQLSPEFLSLNPNNKIPAIIDPNGPGGKPLPLWESGAILLYLADKSGQLIPADPAERYETIQWLMFQMGGIGPMFGQVGFFNRFAGKEYEDKRPRDRYAAESRRLLNVLNQRLADRSWIMGEQYTIADIATFPWVRNLVGFYEAGELVGIGDFPHVTRALEAFVARPAVIKGLDTPHRG</sequence>
<dbReference type="GO" id="GO:0016491">
    <property type="term" value="F:oxidoreductase activity"/>
    <property type="evidence" value="ECO:0007669"/>
    <property type="project" value="UniProtKB-KW"/>
</dbReference>
<dbReference type="InterPro" id="IPR004045">
    <property type="entry name" value="Glutathione_S-Trfase_N"/>
</dbReference>
<accession>A0ABM8WY50</accession>
<dbReference type="Pfam" id="PF02798">
    <property type="entry name" value="GST_N"/>
    <property type="match status" value="1"/>
</dbReference>
<dbReference type="SFLD" id="SFLDG00358">
    <property type="entry name" value="Main_(cytGST)"/>
    <property type="match status" value="1"/>
</dbReference>
<dbReference type="SUPFAM" id="SSF52833">
    <property type="entry name" value="Thioredoxin-like"/>
    <property type="match status" value="1"/>
</dbReference>
<evidence type="ECO:0000313" key="4">
    <source>
        <dbReference type="EMBL" id="CAG9172466.1"/>
    </source>
</evidence>
<dbReference type="InterPro" id="IPR040079">
    <property type="entry name" value="Glutathione_S-Trfase"/>
</dbReference>
<dbReference type="InterPro" id="IPR010987">
    <property type="entry name" value="Glutathione-S-Trfase_C-like"/>
</dbReference>
<name>A0ABM8WY50_9BURK</name>
<dbReference type="InterPro" id="IPR036282">
    <property type="entry name" value="Glutathione-S-Trfase_C_sf"/>
</dbReference>
<feature type="domain" description="GST N-terminal" evidence="2">
    <location>
        <begin position="18"/>
        <end position="105"/>
    </location>
</feature>
<comment type="similarity">
    <text evidence="1">Belongs to the GST superfamily.</text>
</comment>
<dbReference type="Gene3D" id="1.20.1050.10">
    <property type="match status" value="1"/>
</dbReference>
<dbReference type="SFLD" id="SFLDG01151">
    <property type="entry name" value="Main.2:_Nu-like"/>
    <property type="match status" value="1"/>
</dbReference>
<dbReference type="CDD" id="cd03178">
    <property type="entry name" value="GST_C_Ure2p_like"/>
    <property type="match status" value="1"/>
</dbReference>
<evidence type="ECO:0000313" key="5">
    <source>
        <dbReference type="Proteomes" id="UP000701702"/>
    </source>
</evidence>
<keyword evidence="5" id="KW-1185">Reference proteome</keyword>
<dbReference type="InterPro" id="IPR004046">
    <property type="entry name" value="GST_C"/>
</dbReference>
<evidence type="ECO:0000256" key="1">
    <source>
        <dbReference type="RuleBase" id="RU003494"/>
    </source>
</evidence>
<protein>
    <submittedName>
        <fullName evidence="4">Disulfide-bond oxidoreductase YfcG</fullName>
        <ecNumber evidence="4">1.8.4.-</ecNumber>
    </submittedName>
</protein>
<dbReference type="EMBL" id="CAJZAF010000011">
    <property type="protein sequence ID" value="CAG9172466.1"/>
    <property type="molecule type" value="Genomic_DNA"/>
</dbReference>
<dbReference type="InterPro" id="IPR036249">
    <property type="entry name" value="Thioredoxin-like_sf"/>
</dbReference>
<dbReference type="PROSITE" id="PS50405">
    <property type="entry name" value="GST_CTER"/>
    <property type="match status" value="1"/>
</dbReference>
<evidence type="ECO:0000259" key="3">
    <source>
        <dbReference type="PROSITE" id="PS50405"/>
    </source>
</evidence>
<dbReference type="Gene3D" id="3.40.30.10">
    <property type="entry name" value="Glutaredoxin"/>
    <property type="match status" value="1"/>
</dbReference>